<protein>
    <submittedName>
        <fullName evidence="1">Uncharacterized protein</fullName>
    </submittedName>
</protein>
<evidence type="ECO:0000313" key="2">
    <source>
        <dbReference type="Proteomes" id="UP000254101"/>
    </source>
</evidence>
<sequence length="59" mass="6379">MTATASSNRGSLRAAIDAKCKDCVYDKQEPGGWRQQVAACPCEHSCPLWSVRTQPRAAA</sequence>
<accession>A0A395LLS9</accession>
<dbReference type="AlphaFoldDB" id="A0A395LLS9"/>
<dbReference type="Proteomes" id="UP000254101">
    <property type="component" value="Unassembled WGS sequence"/>
</dbReference>
<dbReference type="EMBL" id="QRBB01000001">
    <property type="protein sequence ID" value="RDS76404.1"/>
    <property type="molecule type" value="Genomic_DNA"/>
</dbReference>
<dbReference type="OrthoDB" id="7067268at2"/>
<keyword evidence="2" id="KW-1185">Reference proteome</keyword>
<comment type="caution">
    <text evidence="1">The sequence shown here is derived from an EMBL/GenBank/DDBJ whole genome shotgun (WGS) entry which is preliminary data.</text>
</comment>
<gene>
    <name evidence="1" type="ORF">DL238_01455</name>
</gene>
<evidence type="ECO:0000313" key="1">
    <source>
        <dbReference type="EMBL" id="RDS76404.1"/>
    </source>
</evidence>
<organism evidence="1 2">
    <name type="scientific">Alteriqipengyuania lutimaris</name>
    <dbReference type="NCBI Taxonomy" id="1538146"/>
    <lineage>
        <taxon>Bacteria</taxon>
        <taxon>Pseudomonadati</taxon>
        <taxon>Pseudomonadota</taxon>
        <taxon>Alphaproteobacteria</taxon>
        <taxon>Sphingomonadales</taxon>
        <taxon>Erythrobacteraceae</taxon>
        <taxon>Alteriqipengyuania</taxon>
    </lineage>
</organism>
<proteinExistence type="predicted"/>
<reference evidence="1 2" key="1">
    <citation type="submission" date="2018-07" db="EMBL/GenBank/DDBJ databases">
        <title>Erythrobacter nanhaiensis sp. nov., a novel member of the genus Erythrobacter isolated from the South China Sea.</title>
        <authorList>
            <person name="Chen X."/>
            <person name="Liu J."/>
        </authorList>
    </citation>
    <scope>NUCLEOTIDE SEQUENCE [LARGE SCALE GENOMIC DNA]</scope>
    <source>
        <strain evidence="1 2">S-5</strain>
    </source>
</reference>
<name>A0A395LLS9_9SPHN</name>